<accession>A0ABR6FXU4</accession>
<comment type="caution">
    <text evidence="2">The sequence shown here is derived from an EMBL/GenBank/DDBJ whole genome shotgun (WGS) entry which is preliminary data.</text>
</comment>
<keyword evidence="3" id="KW-1185">Reference proteome</keyword>
<keyword evidence="1" id="KW-1133">Transmembrane helix</keyword>
<evidence type="ECO:0000313" key="3">
    <source>
        <dbReference type="Proteomes" id="UP000533533"/>
    </source>
</evidence>
<dbReference type="EMBL" id="JACHVZ010000023">
    <property type="protein sequence ID" value="MBB2931937.1"/>
    <property type="molecule type" value="Genomic_DNA"/>
</dbReference>
<dbReference type="RefSeq" id="WP_110387466.1">
    <property type="nucleotide sequence ID" value="NZ_JACHVZ010000023.1"/>
</dbReference>
<reference evidence="2 3" key="1">
    <citation type="submission" date="2020-08" db="EMBL/GenBank/DDBJ databases">
        <title>Genomic Encyclopedia of Type Strains, Phase IV (KMG-V): Genome sequencing to study the core and pangenomes of soil and plant-associated prokaryotes.</title>
        <authorList>
            <person name="Whitman W."/>
        </authorList>
    </citation>
    <scope>NUCLEOTIDE SEQUENCE [LARGE SCALE GENOMIC DNA]</scope>
    <source>
        <strain evidence="2 3">SRMrh-85</strain>
    </source>
</reference>
<feature type="transmembrane region" description="Helical" evidence="1">
    <location>
        <begin position="6"/>
        <end position="25"/>
    </location>
</feature>
<evidence type="ECO:0008006" key="4">
    <source>
        <dbReference type="Google" id="ProtNLM"/>
    </source>
</evidence>
<organism evidence="2 3">
    <name type="scientific">Paraburkholderia silvatlantica</name>
    <dbReference type="NCBI Taxonomy" id="321895"/>
    <lineage>
        <taxon>Bacteria</taxon>
        <taxon>Pseudomonadati</taxon>
        <taxon>Pseudomonadota</taxon>
        <taxon>Betaproteobacteria</taxon>
        <taxon>Burkholderiales</taxon>
        <taxon>Burkholderiaceae</taxon>
        <taxon>Paraburkholderia</taxon>
    </lineage>
</organism>
<feature type="transmembrane region" description="Helical" evidence="1">
    <location>
        <begin position="79"/>
        <end position="102"/>
    </location>
</feature>
<name>A0ABR6FXU4_9BURK</name>
<gene>
    <name evidence="2" type="ORF">FHX59_006411</name>
</gene>
<keyword evidence="1" id="KW-0472">Membrane</keyword>
<keyword evidence="1" id="KW-0812">Transmembrane</keyword>
<evidence type="ECO:0000313" key="2">
    <source>
        <dbReference type="EMBL" id="MBB2931937.1"/>
    </source>
</evidence>
<dbReference type="Proteomes" id="UP000533533">
    <property type="component" value="Unassembled WGS sequence"/>
</dbReference>
<protein>
    <recommendedName>
        <fullName evidence="4">DUF2721 domain-containing protein</fullName>
    </recommendedName>
</protein>
<sequence>MLDHSLIPLTFVGGPAILANARAILQNGANMRYGHAVDQWRTFQTSLAEEDGKLARLYSDPSAVVRLSEKRLQPQPRELDFLVAGACLFGVACVLALVWSVLSQIQSVASPVAAVAMLVSGALGLAALVAVVATILQETRCTRTLMGRHLQRDSGARV</sequence>
<evidence type="ECO:0000256" key="1">
    <source>
        <dbReference type="SAM" id="Phobius"/>
    </source>
</evidence>
<proteinExistence type="predicted"/>
<feature type="transmembrane region" description="Helical" evidence="1">
    <location>
        <begin position="114"/>
        <end position="136"/>
    </location>
</feature>